<keyword evidence="3" id="KW-0804">Transcription</keyword>
<keyword evidence="1" id="KW-0805">Transcription regulation</keyword>
<dbReference type="InterPro" id="IPR018060">
    <property type="entry name" value="HTH_AraC"/>
</dbReference>
<comment type="caution">
    <text evidence="6">The sequence shown here is derived from an EMBL/GenBank/DDBJ whole genome shotgun (WGS) entry which is preliminary data.</text>
</comment>
<dbReference type="RefSeq" id="WP_345065088.1">
    <property type="nucleotide sequence ID" value="NZ_BAABCN010000003.1"/>
</dbReference>
<dbReference type="Pfam" id="PF12833">
    <property type="entry name" value="HTH_18"/>
    <property type="match status" value="1"/>
</dbReference>
<evidence type="ECO:0000256" key="4">
    <source>
        <dbReference type="SAM" id="MobiDB-lite"/>
    </source>
</evidence>
<name>A0ABP7KFA2_9MICO</name>
<evidence type="ECO:0000256" key="1">
    <source>
        <dbReference type="ARBA" id="ARBA00023015"/>
    </source>
</evidence>
<keyword evidence="2" id="KW-0238">DNA-binding</keyword>
<dbReference type="SMART" id="SM00342">
    <property type="entry name" value="HTH_ARAC"/>
    <property type="match status" value="1"/>
</dbReference>
<dbReference type="PANTHER" id="PTHR46796">
    <property type="entry name" value="HTH-TYPE TRANSCRIPTIONAL ACTIVATOR RHAS-RELATED"/>
    <property type="match status" value="1"/>
</dbReference>
<keyword evidence="7" id="KW-1185">Reference proteome</keyword>
<dbReference type="EMBL" id="BAABCN010000003">
    <property type="protein sequence ID" value="GAA3875586.1"/>
    <property type="molecule type" value="Genomic_DNA"/>
</dbReference>
<evidence type="ECO:0000256" key="2">
    <source>
        <dbReference type="ARBA" id="ARBA00023125"/>
    </source>
</evidence>
<dbReference type="Proteomes" id="UP001501803">
    <property type="component" value="Unassembled WGS sequence"/>
</dbReference>
<dbReference type="PANTHER" id="PTHR46796:SF15">
    <property type="entry name" value="BLL1074 PROTEIN"/>
    <property type="match status" value="1"/>
</dbReference>
<dbReference type="InterPro" id="IPR050204">
    <property type="entry name" value="AraC_XylS_family_regulators"/>
</dbReference>
<feature type="compositionally biased region" description="Polar residues" evidence="4">
    <location>
        <begin position="238"/>
        <end position="247"/>
    </location>
</feature>
<dbReference type="Pfam" id="PF20240">
    <property type="entry name" value="DUF6597"/>
    <property type="match status" value="1"/>
</dbReference>
<organism evidence="6 7">
    <name type="scientific">Leifsonia kafniensis</name>
    <dbReference type="NCBI Taxonomy" id="475957"/>
    <lineage>
        <taxon>Bacteria</taxon>
        <taxon>Bacillati</taxon>
        <taxon>Actinomycetota</taxon>
        <taxon>Actinomycetes</taxon>
        <taxon>Micrococcales</taxon>
        <taxon>Microbacteriaceae</taxon>
        <taxon>Leifsonia</taxon>
    </lineage>
</organism>
<dbReference type="PROSITE" id="PS01124">
    <property type="entry name" value="HTH_ARAC_FAMILY_2"/>
    <property type="match status" value="1"/>
</dbReference>
<gene>
    <name evidence="6" type="ORF">GCM10022381_17860</name>
</gene>
<accession>A0ABP7KFA2</accession>
<evidence type="ECO:0000313" key="7">
    <source>
        <dbReference type="Proteomes" id="UP001501803"/>
    </source>
</evidence>
<dbReference type="InterPro" id="IPR009057">
    <property type="entry name" value="Homeodomain-like_sf"/>
</dbReference>
<dbReference type="Gene3D" id="1.10.10.60">
    <property type="entry name" value="Homeodomain-like"/>
    <property type="match status" value="1"/>
</dbReference>
<dbReference type="InterPro" id="IPR046532">
    <property type="entry name" value="DUF6597"/>
</dbReference>
<feature type="domain" description="HTH araC/xylS-type" evidence="5">
    <location>
        <begin position="156"/>
        <end position="235"/>
    </location>
</feature>
<protein>
    <submittedName>
        <fullName evidence="6">Helix-turn-helix transcriptional regulator</fullName>
    </submittedName>
</protein>
<evidence type="ECO:0000313" key="6">
    <source>
        <dbReference type="EMBL" id="GAA3875586.1"/>
    </source>
</evidence>
<feature type="region of interest" description="Disordered" evidence="4">
    <location>
        <begin position="232"/>
        <end position="254"/>
    </location>
</feature>
<evidence type="ECO:0000259" key="5">
    <source>
        <dbReference type="PROSITE" id="PS01124"/>
    </source>
</evidence>
<proteinExistence type="predicted"/>
<reference evidence="7" key="1">
    <citation type="journal article" date="2019" name="Int. J. Syst. Evol. Microbiol.">
        <title>The Global Catalogue of Microorganisms (GCM) 10K type strain sequencing project: providing services to taxonomists for standard genome sequencing and annotation.</title>
        <authorList>
            <consortium name="The Broad Institute Genomics Platform"/>
            <consortium name="The Broad Institute Genome Sequencing Center for Infectious Disease"/>
            <person name="Wu L."/>
            <person name="Ma J."/>
        </authorList>
    </citation>
    <scope>NUCLEOTIDE SEQUENCE [LARGE SCALE GENOMIC DNA]</scope>
    <source>
        <strain evidence="7">JCM 17021</strain>
    </source>
</reference>
<sequence length="254" mass="26951">MYRETPSRIAGATLWSSDSAEVAGETRIIPDGSIDIIWLGDRLIVAGADTHAQVAESRPEFATAGIRFAPGFAPALLGIAAHELTNRRIPLDAIWASSVVGPMRDRLESAGPTDADALALTLEQLVVGRLDALDLSRAHRSRGLLRLAEAGMPAGNIADRLDLSPRQLHRRAIDDFGYGVRTLQRILRFQRAVELLSRGLPLAAVAATTGFADQPHLNREVKAFAGVTPGQLAGASGSAANRSTELPSGSRIVA</sequence>
<evidence type="ECO:0000256" key="3">
    <source>
        <dbReference type="ARBA" id="ARBA00023163"/>
    </source>
</evidence>
<dbReference type="SUPFAM" id="SSF46689">
    <property type="entry name" value="Homeodomain-like"/>
    <property type="match status" value="1"/>
</dbReference>